<dbReference type="AlphaFoldDB" id="U5WFL1"/>
<keyword evidence="3" id="KW-1185">Reference proteome</keyword>
<dbReference type="EMBL" id="CP006272">
    <property type="protein sequence ID" value="AGZ46711.1"/>
    <property type="molecule type" value="Genomic_DNA"/>
</dbReference>
<sequence>MTTFWIGIGVSIITGALVNEFCDVAPWLAALMVRLAARLWSVGEHEVAAAYEEEWTAVITDCPGKLTKVIRAAGFLSGAAWKASRCRIGAWKPRRRATNEFVATYRITESTAGPVPGRNLKPGDLMTIEFANRADYRSFLRKHPHLQGMAQVHPSPTKRQDNRSRRRFPRKRTSRWL</sequence>
<protein>
    <submittedName>
        <fullName evidence="2">Uncharacterized protein</fullName>
    </submittedName>
</protein>
<dbReference type="OrthoDB" id="3400600at2"/>
<feature type="region of interest" description="Disordered" evidence="1">
    <location>
        <begin position="146"/>
        <end position="177"/>
    </location>
</feature>
<gene>
    <name evidence="2" type="ORF">AFR_42285</name>
</gene>
<evidence type="ECO:0000256" key="1">
    <source>
        <dbReference type="SAM" id="MobiDB-lite"/>
    </source>
</evidence>
<evidence type="ECO:0000313" key="3">
    <source>
        <dbReference type="Proteomes" id="UP000017746"/>
    </source>
</evidence>
<dbReference type="KEGG" id="afs:AFR_42285"/>
<accession>U5WFL1</accession>
<reference evidence="2 3" key="1">
    <citation type="journal article" date="2014" name="J. Biotechnol.">
        <title>Complete genome sequence of the actinobacterium Actinoplanes friuliensis HAG 010964, producer of the lipopeptide antibiotic friulimycin.</title>
        <authorList>
            <person name="Ruckert C."/>
            <person name="Szczepanowski R."/>
            <person name="Albersmeier A."/>
            <person name="Goesmann A."/>
            <person name="Fischer N."/>
            <person name="Steinkamper A."/>
            <person name="Puhler A."/>
            <person name="Biener R."/>
            <person name="Schwartz D."/>
            <person name="Kalinowski J."/>
        </authorList>
    </citation>
    <scope>NUCLEOTIDE SEQUENCE [LARGE SCALE GENOMIC DNA]</scope>
    <source>
        <strain evidence="2 3">DSM 7358</strain>
    </source>
</reference>
<dbReference type="HOGENOM" id="CLU_1514777_0_0_11"/>
<feature type="compositionally biased region" description="Basic residues" evidence="1">
    <location>
        <begin position="164"/>
        <end position="177"/>
    </location>
</feature>
<dbReference type="STRING" id="1246995.AFR_42285"/>
<dbReference type="eggNOG" id="ENOG5031X9V">
    <property type="taxonomic scope" value="Bacteria"/>
</dbReference>
<name>U5WFL1_9ACTN</name>
<dbReference type="RefSeq" id="WP_023563042.1">
    <property type="nucleotide sequence ID" value="NC_022657.1"/>
</dbReference>
<evidence type="ECO:0000313" key="2">
    <source>
        <dbReference type="EMBL" id="AGZ46711.1"/>
    </source>
</evidence>
<proteinExistence type="predicted"/>
<organism evidence="2 3">
    <name type="scientific">Actinoplanes friuliensis DSM 7358</name>
    <dbReference type="NCBI Taxonomy" id="1246995"/>
    <lineage>
        <taxon>Bacteria</taxon>
        <taxon>Bacillati</taxon>
        <taxon>Actinomycetota</taxon>
        <taxon>Actinomycetes</taxon>
        <taxon>Micromonosporales</taxon>
        <taxon>Micromonosporaceae</taxon>
        <taxon>Actinoplanes</taxon>
    </lineage>
</organism>
<dbReference type="Proteomes" id="UP000017746">
    <property type="component" value="Chromosome"/>
</dbReference>